<dbReference type="InterPro" id="IPR046496">
    <property type="entry name" value="DUF6589"/>
</dbReference>
<sequence>MLKMLSELNWTLSEFMHYIFEDRDSLSMSHAQTVSRFLKGDTKYTPASIIKLWDDHSSGRLLWQQDRDLMYSVDIPYTDIKGVRPALSSFAAQKTLEKVVKKAKVTVKPESVLETHSPLTYRLILEVTGDVTSGMDAKKRPGCGAATTALSSLLYTRNSEARLLPLATGLLAFSYSTPINFISYCSRIGLMPAYTTISTALQRLAEHQAAAVKAFARDATRVGFIVMDNVQNYFRVRDQRIGSKNKMNIGLAATFCELRGVDPSVLSFENKQKRVAESDRASLTVYDFLSFVDFKHIETVLSFHWIRALVTAIPQLSHLEPSVTELFRMCAKKLCIPEGATPVYPLSSSGKSETVTTELKDAMHDFLSQVGQDEGDYLNRMLMVGGDGLTFQRLLEVQRYLQLEKDHRESLAILEPVLAVWHTVWTFLSSLFEIHWGGTMSPDPSSLGHNATLIGRPPPSSLKKVDFYPAIELLFLILDTRILDCWRVRYGCTNIFVYFTELAAAKKLPTIEELEKSALELHHVYATTAGIYNALNDTTIDSRWTWAVPLGKEWEDRPKNPTSLGADAGEQEEERNGRHKKGDRVLANSITFMRDALLEREVNYAIAEGDVGRVYQIMKVLLFYFAGSSHSKYCSYLLETVTRFERESDPKFVDVVLQATLVNLSGLPGACTTADLMQEYFNRLLEAIVEKKGLDYGDPFARNIISPNLGHFAQLKLNLRSGVGLAARSKRHTAPHEDPEVRKLLDSYWKHELHKRRPGRVYNDEDRDDFTRGIAKLESGRLRRWIQETTGHRVVTDGMESSPEELNAEEDAEMDERFPGLDTLGAAEIVDGRLVIRALSFADVLDEDPQSGTVD</sequence>
<dbReference type="Proteomes" id="UP000298030">
    <property type="component" value="Unassembled WGS sequence"/>
</dbReference>
<evidence type="ECO:0000256" key="1">
    <source>
        <dbReference type="SAM" id="MobiDB-lite"/>
    </source>
</evidence>
<dbReference type="OrthoDB" id="3033641at2759"/>
<evidence type="ECO:0000313" key="3">
    <source>
        <dbReference type="EMBL" id="TEB32531.1"/>
    </source>
</evidence>
<comment type="caution">
    <text evidence="3">The sequence shown here is derived from an EMBL/GenBank/DDBJ whole genome shotgun (WGS) entry which is preliminary data.</text>
</comment>
<proteinExistence type="predicted"/>
<organism evidence="3 4">
    <name type="scientific">Coprinellus micaceus</name>
    <name type="common">Glistening ink-cap mushroom</name>
    <name type="synonym">Coprinus micaceus</name>
    <dbReference type="NCBI Taxonomy" id="71717"/>
    <lineage>
        <taxon>Eukaryota</taxon>
        <taxon>Fungi</taxon>
        <taxon>Dikarya</taxon>
        <taxon>Basidiomycota</taxon>
        <taxon>Agaricomycotina</taxon>
        <taxon>Agaricomycetes</taxon>
        <taxon>Agaricomycetidae</taxon>
        <taxon>Agaricales</taxon>
        <taxon>Agaricineae</taxon>
        <taxon>Psathyrellaceae</taxon>
        <taxon>Coprinellus</taxon>
    </lineage>
</organism>
<evidence type="ECO:0000313" key="4">
    <source>
        <dbReference type="Proteomes" id="UP000298030"/>
    </source>
</evidence>
<dbReference type="EMBL" id="QPFP01000015">
    <property type="protein sequence ID" value="TEB32531.1"/>
    <property type="molecule type" value="Genomic_DNA"/>
</dbReference>
<protein>
    <recommendedName>
        <fullName evidence="2">DUF6589 domain-containing protein</fullName>
    </recommendedName>
</protein>
<gene>
    <name evidence="3" type="ORF">FA13DRAFT_1628268</name>
</gene>
<feature type="domain" description="DUF6589" evidence="2">
    <location>
        <begin position="279"/>
        <end position="732"/>
    </location>
</feature>
<reference evidence="3 4" key="1">
    <citation type="journal article" date="2019" name="Nat. Ecol. Evol.">
        <title>Megaphylogeny resolves global patterns of mushroom evolution.</title>
        <authorList>
            <person name="Varga T."/>
            <person name="Krizsan K."/>
            <person name="Foldi C."/>
            <person name="Dima B."/>
            <person name="Sanchez-Garcia M."/>
            <person name="Sanchez-Ramirez S."/>
            <person name="Szollosi G.J."/>
            <person name="Szarkandi J.G."/>
            <person name="Papp V."/>
            <person name="Albert L."/>
            <person name="Andreopoulos W."/>
            <person name="Angelini C."/>
            <person name="Antonin V."/>
            <person name="Barry K.W."/>
            <person name="Bougher N.L."/>
            <person name="Buchanan P."/>
            <person name="Buyck B."/>
            <person name="Bense V."/>
            <person name="Catcheside P."/>
            <person name="Chovatia M."/>
            <person name="Cooper J."/>
            <person name="Damon W."/>
            <person name="Desjardin D."/>
            <person name="Finy P."/>
            <person name="Geml J."/>
            <person name="Haridas S."/>
            <person name="Hughes K."/>
            <person name="Justo A."/>
            <person name="Karasinski D."/>
            <person name="Kautmanova I."/>
            <person name="Kiss B."/>
            <person name="Kocsube S."/>
            <person name="Kotiranta H."/>
            <person name="LaButti K.M."/>
            <person name="Lechner B.E."/>
            <person name="Liimatainen K."/>
            <person name="Lipzen A."/>
            <person name="Lukacs Z."/>
            <person name="Mihaltcheva S."/>
            <person name="Morgado L.N."/>
            <person name="Niskanen T."/>
            <person name="Noordeloos M.E."/>
            <person name="Ohm R.A."/>
            <person name="Ortiz-Santana B."/>
            <person name="Ovrebo C."/>
            <person name="Racz N."/>
            <person name="Riley R."/>
            <person name="Savchenko A."/>
            <person name="Shiryaev A."/>
            <person name="Soop K."/>
            <person name="Spirin V."/>
            <person name="Szebenyi C."/>
            <person name="Tomsovsky M."/>
            <person name="Tulloss R.E."/>
            <person name="Uehling J."/>
            <person name="Grigoriev I.V."/>
            <person name="Vagvolgyi C."/>
            <person name="Papp T."/>
            <person name="Martin F.M."/>
            <person name="Miettinen O."/>
            <person name="Hibbett D.S."/>
            <person name="Nagy L.G."/>
        </authorList>
    </citation>
    <scope>NUCLEOTIDE SEQUENCE [LARGE SCALE GENOMIC DNA]</scope>
    <source>
        <strain evidence="3 4">FP101781</strain>
    </source>
</reference>
<accession>A0A4Y7TEU6</accession>
<name>A0A4Y7TEU6_COPMI</name>
<keyword evidence="4" id="KW-1185">Reference proteome</keyword>
<dbReference type="Pfam" id="PF20231">
    <property type="entry name" value="DUF6589"/>
    <property type="match status" value="1"/>
</dbReference>
<feature type="region of interest" description="Disordered" evidence="1">
    <location>
        <begin position="556"/>
        <end position="581"/>
    </location>
</feature>
<dbReference type="STRING" id="71717.A0A4Y7TEU6"/>
<dbReference type="AlphaFoldDB" id="A0A4Y7TEU6"/>
<evidence type="ECO:0000259" key="2">
    <source>
        <dbReference type="Pfam" id="PF20231"/>
    </source>
</evidence>